<proteinExistence type="predicted"/>
<sequence>MVQCAAYECRKGPLPCGLPESGILKIPRYLNPCFEPMHTTAANHFPVSASRDTLSVSQSGPNGTRLVFPFRRSPQSVSTYAKIFASRPPDHDIKTNNGLFRSTKRRSICKSCSFPYTPPQPLVSVSPSREQTVALYSIFGIEEATLHRSKVDPVPSCSYPSSRGHAAIRQ</sequence>
<evidence type="ECO:0000313" key="1">
    <source>
        <dbReference type="EMBL" id="KAK8213511.1"/>
    </source>
</evidence>
<name>A0ACC3SHJ1_9PEZI</name>
<gene>
    <name evidence="1" type="ORF">M8818_002813</name>
</gene>
<dbReference type="EMBL" id="JAMKPW020000011">
    <property type="protein sequence ID" value="KAK8213511.1"/>
    <property type="molecule type" value="Genomic_DNA"/>
</dbReference>
<organism evidence="1 2">
    <name type="scientific">Zalaria obscura</name>
    <dbReference type="NCBI Taxonomy" id="2024903"/>
    <lineage>
        <taxon>Eukaryota</taxon>
        <taxon>Fungi</taxon>
        <taxon>Dikarya</taxon>
        <taxon>Ascomycota</taxon>
        <taxon>Pezizomycotina</taxon>
        <taxon>Dothideomycetes</taxon>
        <taxon>Dothideomycetidae</taxon>
        <taxon>Dothideales</taxon>
        <taxon>Zalariaceae</taxon>
        <taxon>Zalaria</taxon>
    </lineage>
</organism>
<keyword evidence="2" id="KW-1185">Reference proteome</keyword>
<reference evidence="1" key="1">
    <citation type="submission" date="2024-02" db="EMBL/GenBank/DDBJ databases">
        <title>Metagenome Assembled Genome of Zalaria obscura JY119.</title>
        <authorList>
            <person name="Vighnesh L."/>
            <person name="Jagadeeshwari U."/>
            <person name="Venkata Ramana C."/>
            <person name="Sasikala C."/>
        </authorList>
    </citation>
    <scope>NUCLEOTIDE SEQUENCE</scope>
    <source>
        <strain evidence="1">JY119</strain>
    </source>
</reference>
<dbReference type="Proteomes" id="UP001320706">
    <property type="component" value="Unassembled WGS sequence"/>
</dbReference>
<comment type="caution">
    <text evidence="1">The sequence shown here is derived from an EMBL/GenBank/DDBJ whole genome shotgun (WGS) entry which is preliminary data.</text>
</comment>
<evidence type="ECO:0000313" key="2">
    <source>
        <dbReference type="Proteomes" id="UP001320706"/>
    </source>
</evidence>
<protein>
    <submittedName>
        <fullName evidence="1">Uncharacterized protein</fullName>
    </submittedName>
</protein>
<accession>A0ACC3SHJ1</accession>